<gene>
    <name evidence="3" type="ORF">V2J94_02265</name>
</gene>
<dbReference type="EMBL" id="JAZBJO010000001">
    <property type="protein sequence ID" value="MEE4590731.1"/>
    <property type="molecule type" value="Genomic_DNA"/>
</dbReference>
<keyword evidence="1" id="KW-0472">Membrane</keyword>
<dbReference type="Pfam" id="PF20712">
    <property type="entry name" value="CyanoTRADDas_TM"/>
    <property type="match status" value="1"/>
</dbReference>
<name>A0ABU7PQI9_9ACTN</name>
<keyword evidence="1" id="KW-0812">Transmembrane</keyword>
<protein>
    <recommendedName>
        <fullName evidence="2">Cyanobacterial TRADD-N associated 2 transmembrane domain-containing protein</fullName>
    </recommendedName>
</protein>
<comment type="caution">
    <text evidence="3">The sequence shown here is derived from an EMBL/GenBank/DDBJ whole genome shotgun (WGS) entry which is preliminary data.</text>
</comment>
<evidence type="ECO:0000259" key="2">
    <source>
        <dbReference type="Pfam" id="PF20712"/>
    </source>
</evidence>
<reference evidence="3 4" key="1">
    <citation type="submission" date="2023-11" db="EMBL/GenBank/DDBJ databases">
        <title>30 novel species of actinomycetes from the DSMZ collection.</title>
        <authorList>
            <person name="Nouioui I."/>
        </authorList>
    </citation>
    <scope>NUCLEOTIDE SEQUENCE [LARGE SCALE GENOMIC DNA]</scope>
    <source>
        <strain evidence="3 4">DSM 41524</strain>
    </source>
</reference>
<organism evidence="3 4">
    <name type="scientific">Streptomyces asiaticus subsp. ignotus</name>
    <dbReference type="NCBI Taxonomy" id="3098222"/>
    <lineage>
        <taxon>Bacteria</taxon>
        <taxon>Bacillati</taxon>
        <taxon>Actinomycetota</taxon>
        <taxon>Actinomycetes</taxon>
        <taxon>Kitasatosporales</taxon>
        <taxon>Streptomycetaceae</taxon>
        <taxon>Streptomyces</taxon>
        <taxon>Streptomyces violaceusniger group</taxon>
    </lineage>
</organism>
<dbReference type="InterPro" id="IPR048567">
    <property type="entry name" value="CyanoTRADDas_TM"/>
</dbReference>
<feature type="domain" description="Cyanobacterial TRADD-N associated 2 transmembrane" evidence="2">
    <location>
        <begin position="123"/>
        <end position="193"/>
    </location>
</feature>
<dbReference type="RefSeq" id="WP_330806049.1">
    <property type="nucleotide sequence ID" value="NZ_JAZBJO010000001.1"/>
</dbReference>
<evidence type="ECO:0000256" key="1">
    <source>
        <dbReference type="SAM" id="Phobius"/>
    </source>
</evidence>
<sequence>MKSGDLRGHRGILVVCRRRLFVGLGLLRPFETPPRVACTPGGVDHVRDLVEQPLHGEEEDRCHASDGENKEDCAVHRSLSSLSWVGSGHINGSVNSGRVYQASRGLSLPERRQKFHFDFLNHTLKQAEWTLRLSVLFMTGGSLIILAGGVLALVHAGNPDLSYLPLVTSLTGALITVGGGALALHSKRTMANLTKAAEDNEKKIDIDHKLEIATTFIDRVADSKQRDDLNSAAAMKALGMDAAPQMMVNRLLPEQPKEIEPGGSTN</sequence>
<keyword evidence="4" id="KW-1185">Reference proteome</keyword>
<feature type="transmembrane region" description="Helical" evidence="1">
    <location>
        <begin position="163"/>
        <end position="184"/>
    </location>
</feature>
<accession>A0ABU7PQI9</accession>
<evidence type="ECO:0000313" key="4">
    <source>
        <dbReference type="Proteomes" id="UP001354709"/>
    </source>
</evidence>
<evidence type="ECO:0000313" key="3">
    <source>
        <dbReference type="EMBL" id="MEE4590731.1"/>
    </source>
</evidence>
<feature type="transmembrane region" description="Helical" evidence="1">
    <location>
        <begin position="135"/>
        <end position="157"/>
    </location>
</feature>
<proteinExistence type="predicted"/>
<dbReference type="Proteomes" id="UP001354709">
    <property type="component" value="Unassembled WGS sequence"/>
</dbReference>
<keyword evidence="1" id="KW-1133">Transmembrane helix</keyword>